<reference evidence="3" key="1">
    <citation type="journal article" date="2002" name="Science">
        <title>The draft genome of Ciona intestinalis: insights into chordate and vertebrate origins.</title>
        <authorList>
            <person name="Dehal P."/>
            <person name="Satou Y."/>
            <person name="Campbell R.K."/>
            <person name="Chapman J."/>
            <person name="Degnan B."/>
            <person name="De Tomaso A."/>
            <person name="Davidson B."/>
            <person name="Di Gregorio A."/>
            <person name="Gelpke M."/>
            <person name="Goodstein D.M."/>
            <person name="Harafuji N."/>
            <person name="Hastings K.E."/>
            <person name="Ho I."/>
            <person name="Hotta K."/>
            <person name="Huang W."/>
            <person name="Kawashima T."/>
            <person name="Lemaire P."/>
            <person name="Martinez D."/>
            <person name="Meinertzhagen I.A."/>
            <person name="Necula S."/>
            <person name="Nonaka M."/>
            <person name="Putnam N."/>
            <person name="Rash S."/>
            <person name="Saiga H."/>
            <person name="Satake M."/>
            <person name="Terry A."/>
            <person name="Yamada L."/>
            <person name="Wang H.G."/>
            <person name="Awazu S."/>
            <person name="Azumi K."/>
            <person name="Boore J."/>
            <person name="Branno M."/>
            <person name="Chin-Bow S."/>
            <person name="DeSantis R."/>
            <person name="Doyle S."/>
            <person name="Francino P."/>
            <person name="Keys D.N."/>
            <person name="Haga S."/>
            <person name="Hayashi H."/>
            <person name="Hino K."/>
            <person name="Imai K.S."/>
            <person name="Inaba K."/>
            <person name="Kano S."/>
            <person name="Kobayashi K."/>
            <person name="Kobayashi M."/>
            <person name="Lee B.I."/>
            <person name="Makabe K.W."/>
            <person name="Manohar C."/>
            <person name="Matassi G."/>
            <person name="Medina M."/>
            <person name="Mochizuki Y."/>
            <person name="Mount S."/>
            <person name="Morishita T."/>
            <person name="Miura S."/>
            <person name="Nakayama A."/>
            <person name="Nishizaka S."/>
            <person name="Nomoto H."/>
            <person name="Ohta F."/>
            <person name="Oishi K."/>
            <person name="Rigoutsos I."/>
            <person name="Sano M."/>
            <person name="Sasaki A."/>
            <person name="Sasakura Y."/>
            <person name="Shoguchi E."/>
            <person name="Shin-i T."/>
            <person name="Spagnuolo A."/>
            <person name="Stainier D."/>
            <person name="Suzuki M.M."/>
            <person name="Tassy O."/>
            <person name="Takatori N."/>
            <person name="Tokuoka M."/>
            <person name="Yagi K."/>
            <person name="Yoshizaki F."/>
            <person name="Wada S."/>
            <person name="Zhang C."/>
            <person name="Hyatt P.D."/>
            <person name="Larimer F."/>
            <person name="Detter C."/>
            <person name="Doggett N."/>
            <person name="Glavina T."/>
            <person name="Hawkins T."/>
            <person name="Richardson P."/>
            <person name="Lucas S."/>
            <person name="Kohara Y."/>
            <person name="Levine M."/>
            <person name="Satoh N."/>
            <person name="Rokhsar D.S."/>
        </authorList>
    </citation>
    <scope>NUCLEOTIDE SEQUENCE [LARGE SCALE GENOMIC DNA]</scope>
</reference>
<organism evidence="2 3">
    <name type="scientific">Ciona intestinalis</name>
    <name type="common">Transparent sea squirt</name>
    <name type="synonym">Ascidia intestinalis</name>
    <dbReference type="NCBI Taxonomy" id="7719"/>
    <lineage>
        <taxon>Eukaryota</taxon>
        <taxon>Metazoa</taxon>
        <taxon>Chordata</taxon>
        <taxon>Tunicata</taxon>
        <taxon>Ascidiacea</taxon>
        <taxon>Phlebobranchia</taxon>
        <taxon>Cionidae</taxon>
        <taxon>Ciona</taxon>
    </lineage>
</organism>
<evidence type="ECO:0000256" key="1">
    <source>
        <dbReference type="SAM" id="Phobius"/>
    </source>
</evidence>
<accession>H2XZN4</accession>
<sequence>MSTVLFNAQIYFVLVLQYCGVRWTPLAHNIPYFLIVFLTLLTFLMHETSY</sequence>
<name>H2XZN4_CIOIN</name>
<dbReference type="EMBL" id="EAAA01000824">
    <property type="status" value="NOT_ANNOTATED_CDS"/>
    <property type="molecule type" value="Genomic_DNA"/>
</dbReference>
<reference evidence="2" key="3">
    <citation type="submission" date="2025-08" db="UniProtKB">
        <authorList>
            <consortium name="Ensembl"/>
        </authorList>
    </citation>
    <scope>IDENTIFICATION</scope>
</reference>
<evidence type="ECO:0000313" key="2">
    <source>
        <dbReference type="Ensembl" id="ENSCINP00000035118.1"/>
    </source>
</evidence>
<keyword evidence="1" id="KW-1133">Transmembrane helix</keyword>
<evidence type="ECO:0000313" key="3">
    <source>
        <dbReference type="Proteomes" id="UP000008144"/>
    </source>
</evidence>
<keyword evidence="1" id="KW-0812">Transmembrane</keyword>
<protein>
    <submittedName>
        <fullName evidence="2">Uncharacterized protein</fullName>
    </submittedName>
</protein>
<feature type="transmembrane region" description="Helical" evidence="1">
    <location>
        <begin position="30"/>
        <end position="46"/>
    </location>
</feature>
<keyword evidence="1" id="KW-0472">Membrane</keyword>
<keyword evidence="3" id="KW-1185">Reference proteome</keyword>
<dbReference type="AlphaFoldDB" id="H2XZN4"/>
<dbReference type="Proteomes" id="UP000008144">
    <property type="component" value="Chromosome 11"/>
</dbReference>
<proteinExistence type="predicted"/>
<reference evidence="2" key="4">
    <citation type="submission" date="2025-09" db="UniProtKB">
        <authorList>
            <consortium name="Ensembl"/>
        </authorList>
    </citation>
    <scope>IDENTIFICATION</scope>
</reference>
<dbReference type="InParanoid" id="H2XZN4"/>
<dbReference type="HOGENOM" id="CLU_3124458_0_0_1"/>
<reference evidence="2" key="2">
    <citation type="journal article" date="2008" name="Genome Biol.">
        <title>Improved genome assembly and evidence-based global gene model set for the chordate Ciona intestinalis: new insight into intron and operon populations.</title>
        <authorList>
            <person name="Satou Y."/>
            <person name="Mineta K."/>
            <person name="Ogasawara M."/>
            <person name="Sasakura Y."/>
            <person name="Shoguchi E."/>
            <person name="Ueno K."/>
            <person name="Yamada L."/>
            <person name="Matsumoto J."/>
            <person name="Wasserscheid J."/>
            <person name="Dewar K."/>
            <person name="Wiley G.B."/>
            <person name="Macmil S.L."/>
            <person name="Roe B.A."/>
            <person name="Zeller R.W."/>
            <person name="Hastings K.E."/>
            <person name="Lemaire P."/>
            <person name="Lindquist E."/>
            <person name="Endo T."/>
            <person name="Hotta K."/>
            <person name="Inaba K."/>
        </authorList>
    </citation>
    <scope>NUCLEOTIDE SEQUENCE [LARGE SCALE GENOMIC DNA]</scope>
    <source>
        <strain evidence="2">wild type</strain>
    </source>
</reference>
<dbReference type="Ensembl" id="ENSCINT00000030317.1">
    <property type="protein sequence ID" value="ENSCINP00000035118.1"/>
    <property type="gene ID" value="ENSCING00000022375.1"/>
</dbReference>